<dbReference type="OrthoDB" id="2305498at2759"/>
<organism evidence="1 2">
    <name type="scientific">Stichopus japonicus</name>
    <name type="common">Sea cucumber</name>
    <dbReference type="NCBI Taxonomy" id="307972"/>
    <lineage>
        <taxon>Eukaryota</taxon>
        <taxon>Metazoa</taxon>
        <taxon>Echinodermata</taxon>
        <taxon>Eleutherozoa</taxon>
        <taxon>Echinozoa</taxon>
        <taxon>Holothuroidea</taxon>
        <taxon>Aspidochirotacea</taxon>
        <taxon>Aspidochirotida</taxon>
        <taxon>Stichopodidae</taxon>
        <taxon>Apostichopus</taxon>
    </lineage>
</organism>
<accession>A0A2G8JXD6</accession>
<evidence type="ECO:0000313" key="1">
    <source>
        <dbReference type="EMBL" id="PIK40402.1"/>
    </source>
</evidence>
<keyword evidence="2" id="KW-1185">Reference proteome</keyword>
<dbReference type="PANTHER" id="PTHR47463">
    <property type="entry name" value="F-BOX PROTEIN SKIP16"/>
    <property type="match status" value="1"/>
</dbReference>
<reference evidence="1 2" key="1">
    <citation type="journal article" date="2017" name="PLoS Biol.">
        <title>The sea cucumber genome provides insights into morphological evolution and visceral regeneration.</title>
        <authorList>
            <person name="Zhang X."/>
            <person name="Sun L."/>
            <person name="Yuan J."/>
            <person name="Sun Y."/>
            <person name="Gao Y."/>
            <person name="Zhang L."/>
            <person name="Li S."/>
            <person name="Dai H."/>
            <person name="Hamel J.F."/>
            <person name="Liu C."/>
            <person name="Yu Y."/>
            <person name="Liu S."/>
            <person name="Lin W."/>
            <person name="Guo K."/>
            <person name="Jin S."/>
            <person name="Xu P."/>
            <person name="Storey K.B."/>
            <person name="Huan P."/>
            <person name="Zhang T."/>
            <person name="Zhou Y."/>
            <person name="Zhang J."/>
            <person name="Lin C."/>
            <person name="Li X."/>
            <person name="Xing L."/>
            <person name="Huo D."/>
            <person name="Sun M."/>
            <person name="Wang L."/>
            <person name="Mercier A."/>
            <person name="Li F."/>
            <person name="Yang H."/>
            <person name="Xiang J."/>
        </authorList>
    </citation>
    <scope>NUCLEOTIDE SEQUENCE [LARGE SCALE GENOMIC DNA]</scope>
    <source>
        <strain evidence="1">Shaxun</strain>
        <tissue evidence="1">Muscle</tissue>
    </source>
</reference>
<gene>
    <name evidence="1" type="ORF">BSL78_22755</name>
</gene>
<dbReference type="Proteomes" id="UP000230750">
    <property type="component" value="Unassembled WGS sequence"/>
</dbReference>
<dbReference type="EMBL" id="MRZV01001127">
    <property type="protein sequence ID" value="PIK40402.1"/>
    <property type="molecule type" value="Genomic_DNA"/>
</dbReference>
<name>A0A2G8JXD6_STIJA</name>
<dbReference type="AlphaFoldDB" id="A0A2G8JXD6"/>
<dbReference type="InterPro" id="IPR037883">
    <property type="entry name" value="Knr4/Smi1-like_sf"/>
</dbReference>
<protein>
    <submittedName>
        <fullName evidence="1">Putative F-box only protein 3-like</fullName>
    </submittedName>
</protein>
<comment type="caution">
    <text evidence="1">The sequence shown here is derived from an EMBL/GenBank/DDBJ whole genome shotgun (WGS) entry which is preliminary data.</text>
</comment>
<dbReference type="PANTHER" id="PTHR47463:SF2">
    <property type="entry name" value="F-BOX PROTEIN SKIP16"/>
    <property type="match status" value="1"/>
</dbReference>
<proteinExistence type="predicted"/>
<dbReference type="SUPFAM" id="SSF160631">
    <property type="entry name" value="SMI1/KNR4-like"/>
    <property type="match status" value="1"/>
</dbReference>
<evidence type="ECO:0000313" key="2">
    <source>
        <dbReference type="Proteomes" id="UP000230750"/>
    </source>
</evidence>
<sequence>MTVNDSTDLYFNRISQFRLRGYIKATQKYRKIGVKIAKVQVDILRLKEKSQSSWRVNFMEWFRDMGQYIHVYVPIRRLWNRILPCIQEKSPVIYRTLQAPPTTEEMLNEIERRLTEPLPLEFRCSYRICNGQQLKGLSERDTQFGLLGTLSVYHYTVCEVLLSAESILAKLNETENESNVVDFTDSYRYLTMDNVFQRDWPNG</sequence>
<dbReference type="STRING" id="307972.A0A2G8JXD6"/>